<dbReference type="Pfam" id="PF00098">
    <property type="entry name" value="zf-CCHC"/>
    <property type="match status" value="1"/>
</dbReference>
<dbReference type="InterPro" id="IPR001128">
    <property type="entry name" value="Cyt_P450"/>
</dbReference>
<dbReference type="Pfam" id="PF13976">
    <property type="entry name" value="gag_pre-integrs"/>
    <property type="match status" value="1"/>
</dbReference>
<evidence type="ECO:0000256" key="2">
    <source>
        <dbReference type="ARBA" id="ARBA00004167"/>
    </source>
</evidence>
<feature type="region of interest" description="Disordered" evidence="15">
    <location>
        <begin position="1"/>
        <end position="47"/>
    </location>
</feature>
<comment type="similarity">
    <text evidence="3">Belongs to the cytochrome P450 family.</text>
</comment>
<keyword evidence="5" id="KW-0812">Transmembrane</keyword>
<dbReference type="GO" id="GO:0016020">
    <property type="term" value="C:membrane"/>
    <property type="evidence" value="ECO:0007669"/>
    <property type="project" value="UniProtKB-SubCell"/>
</dbReference>
<evidence type="ECO:0000256" key="12">
    <source>
        <dbReference type="ARBA" id="ARBA00023136"/>
    </source>
</evidence>
<dbReference type="InterPro" id="IPR054722">
    <property type="entry name" value="PolX-like_BBD"/>
</dbReference>
<evidence type="ECO:0000256" key="9">
    <source>
        <dbReference type="ARBA" id="ARBA00023002"/>
    </source>
</evidence>
<dbReference type="Proteomes" id="UP001231189">
    <property type="component" value="Unassembled WGS sequence"/>
</dbReference>
<dbReference type="SUPFAM" id="SSF57756">
    <property type="entry name" value="Retrovirus zinc finger-like domains"/>
    <property type="match status" value="1"/>
</dbReference>
<keyword evidence="19" id="KW-1185">Reference proteome</keyword>
<gene>
    <name evidence="18" type="ORF">QYE76_013671</name>
</gene>
<evidence type="ECO:0000259" key="17">
    <source>
        <dbReference type="PROSITE" id="PS50994"/>
    </source>
</evidence>
<keyword evidence="10 13" id="KW-0408">Iron</keyword>
<evidence type="ECO:0000256" key="5">
    <source>
        <dbReference type="ARBA" id="ARBA00022692"/>
    </source>
</evidence>
<dbReference type="GO" id="GO:0020037">
    <property type="term" value="F:heme binding"/>
    <property type="evidence" value="ECO:0007669"/>
    <property type="project" value="InterPro"/>
</dbReference>
<dbReference type="GO" id="GO:0008270">
    <property type="term" value="F:zinc ion binding"/>
    <property type="evidence" value="ECO:0007669"/>
    <property type="project" value="UniProtKB-KW"/>
</dbReference>
<dbReference type="InterPro" id="IPR012337">
    <property type="entry name" value="RNaseH-like_sf"/>
</dbReference>
<dbReference type="Pfam" id="PF25597">
    <property type="entry name" value="SH3_retrovirus"/>
    <property type="match status" value="1"/>
</dbReference>
<dbReference type="Gene3D" id="3.30.420.10">
    <property type="entry name" value="Ribonuclease H-like superfamily/Ribonuclease H"/>
    <property type="match status" value="1"/>
</dbReference>
<evidence type="ECO:0000256" key="14">
    <source>
        <dbReference type="PROSITE-ProRule" id="PRU00047"/>
    </source>
</evidence>
<keyword evidence="7" id="KW-0064">Aspartyl protease</keyword>
<dbReference type="InterPro" id="IPR052306">
    <property type="entry name" value="CYP450_71D"/>
</dbReference>
<accession>A0AAD8U4F2</accession>
<dbReference type="PROSITE" id="PS50158">
    <property type="entry name" value="ZF_CCHC"/>
    <property type="match status" value="1"/>
</dbReference>
<dbReference type="GO" id="GO:0005506">
    <property type="term" value="F:iron ion binding"/>
    <property type="evidence" value="ECO:0007669"/>
    <property type="project" value="InterPro"/>
</dbReference>
<dbReference type="InterPro" id="IPR025724">
    <property type="entry name" value="GAG-pre-integrase_dom"/>
</dbReference>
<feature type="binding site" description="axial binding residue" evidence="13">
    <location>
        <position position="1524"/>
    </location>
    <ligand>
        <name>heme</name>
        <dbReference type="ChEBI" id="CHEBI:30413"/>
    </ligand>
    <ligandPart>
        <name>Fe</name>
        <dbReference type="ChEBI" id="CHEBI:18248"/>
    </ligandPart>
</feature>
<dbReference type="Pfam" id="PF13961">
    <property type="entry name" value="DUF4219"/>
    <property type="match status" value="1"/>
</dbReference>
<evidence type="ECO:0000256" key="6">
    <source>
        <dbReference type="ARBA" id="ARBA00022723"/>
    </source>
</evidence>
<dbReference type="GO" id="GO:0015074">
    <property type="term" value="P:DNA integration"/>
    <property type="evidence" value="ECO:0007669"/>
    <property type="project" value="InterPro"/>
</dbReference>
<evidence type="ECO:0000256" key="7">
    <source>
        <dbReference type="ARBA" id="ARBA00022750"/>
    </source>
</evidence>
<dbReference type="SUPFAM" id="SSF48264">
    <property type="entry name" value="Cytochrome P450"/>
    <property type="match status" value="1"/>
</dbReference>
<dbReference type="SUPFAM" id="SSF56672">
    <property type="entry name" value="DNA/RNA polymerases"/>
    <property type="match status" value="1"/>
</dbReference>
<dbReference type="InterPro" id="IPR001584">
    <property type="entry name" value="Integrase_cat-core"/>
</dbReference>
<feature type="domain" description="CCHC-type" evidence="16">
    <location>
        <begin position="281"/>
        <end position="296"/>
    </location>
</feature>
<dbReference type="Gene3D" id="1.10.630.10">
    <property type="entry name" value="Cytochrome P450"/>
    <property type="match status" value="1"/>
</dbReference>
<dbReference type="GO" id="GO:0016705">
    <property type="term" value="F:oxidoreductase activity, acting on paired donors, with incorporation or reduction of molecular oxygen"/>
    <property type="evidence" value="ECO:0007669"/>
    <property type="project" value="InterPro"/>
</dbReference>
<feature type="compositionally biased region" description="Low complexity" evidence="15">
    <location>
        <begin position="822"/>
        <end position="850"/>
    </location>
</feature>
<keyword evidence="6 13" id="KW-0479">Metal-binding</keyword>
<keyword evidence="7" id="KW-0378">Hydrolase</keyword>
<dbReference type="InterPro" id="IPR002401">
    <property type="entry name" value="Cyt_P450_E_grp-I"/>
</dbReference>
<dbReference type="InterPro" id="IPR025314">
    <property type="entry name" value="DUF4219"/>
</dbReference>
<dbReference type="InterPro" id="IPR036875">
    <property type="entry name" value="Znf_CCHC_sf"/>
</dbReference>
<dbReference type="GO" id="GO:0004190">
    <property type="term" value="F:aspartic-type endopeptidase activity"/>
    <property type="evidence" value="ECO:0007669"/>
    <property type="project" value="UniProtKB-KW"/>
</dbReference>
<dbReference type="InterPro" id="IPR043502">
    <property type="entry name" value="DNA/RNA_pol_sf"/>
</dbReference>
<dbReference type="Pfam" id="PF22936">
    <property type="entry name" value="Pol_BBD"/>
    <property type="match status" value="1"/>
</dbReference>
<dbReference type="GO" id="GO:0003676">
    <property type="term" value="F:nucleic acid binding"/>
    <property type="evidence" value="ECO:0007669"/>
    <property type="project" value="InterPro"/>
</dbReference>
<evidence type="ECO:0000256" key="10">
    <source>
        <dbReference type="ARBA" id="ARBA00023004"/>
    </source>
</evidence>
<evidence type="ECO:0000256" key="1">
    <source>
        <dbReference type="ARBA" id="ARBA00001971"/>
    </source>
</evidence>
<dbReference type="Gene3D" id="4.10.60.10">
    <property type="entry name" value="Zinc finger, CCHC-type"/>
    <property type="match status" value="1"/>
</dbReference>
<keyword evidence="7" id="KW-0645">Protease</keyword>
<dbReference type="GO" id="GO:0004497">
    <property type="term" value="F:monooxygenase activity"/>
    <property type="evidence" value="ECO:0007669"/>
    <property type="project" value="UniProtKB-KW"/>
</dbReference>
<dbReference type="PANTHER" id="PTHR47953">
    <property type="entry name" value="OS08G0105600 PROTEIN"/>
    <property type="match status" value="1"/>
</dbReference>
<evidence type="ECO:0000256" key="3">
    <source>
        <dbReference type="ARBA" id="ARBA00010617"/>
    </source>
</evidence>
<evidence type="ECO:0000256" key="15">
    <source>
        <dbReference type="SAM" id="MobiDB-lite"/>
    </source>
</evidence>
<reference evidence="18" key="1">
    <citation type="submission" date="2023-07" db="EMBL/GenBank/DDBJ databases">
        <title>A chromosome-level genome assembly of Lolium multiflorum.</title>
        <authorList>
            <person name="Chen Y."/>
            <person name="Copetti D."/>
            <person name="Kolliker R."/>
            <person name="Studer B."/>
        </authorList>
    </citation>
    <scope>NUCLEOTIDE SEQUENCE</scope>
    <source>
        <strain evidence="18">02402/16</strain>
        <tissue evidence="18">Leaf</tissue>
    </source>
</reference>
<keyword evidence="14" id="KW-0863">Zinc-finger</keyword>
<dbReference type="InterPro" id="IPR036396">
    <property type="entry name" value="Cyt_P450_sf"/>
</dbReference>
<feature type="domain" description="Integrase catalytic" evidence="17">
    <location>
        <begin position="530"/>
        <end position="706"/>
    </location>
</feature>
<dbReference type="PANTHER" id="PTHR47953:SF19">
    <property type="entry name" value="OS06G0641600 PROTEIN"/>
    <property type="match status" value="1"/>
</dbReference>
<feature type="region of interest" description="Disordered" evidence="15">
    <location>
        <begin position="805"/>
        <end position="873"/>
    </location>
</feature>
<evidence type="ECO:0000313" key="18">
    <source>
        <dbReference type="EMBL" id="KAK1696974.1"/>
    </source>
</evidence>
<dbReference type="Pfam" id="PF07727">
    <property type="entry name" value="RVT_2"/>
    <property type="match status" value="1"/>
</dbReference>
<dbReference type="InterPro" id="IPR036397">
    <property type="entry name" value="RNaseH_sf"/>
</dbReference>
<keyword evidence="11" id="KW-0503">Monooxygenase</keyword>
<dbReference type="FunFam" id="1.10.630.10:FF:000162">
    <property type="entry name" value="Os06g0641600 protein"/>
    <property type="match status" value="1"/>
</dbReference>
<evidence type="ECO:0000256" key="13">
    <source>
        <dbReference type="PIRSR" id="PIRSR602401-1"/>
    </source>
</evidence>
<proteinExistence type="inferred from homology"/>
<evidence type="ECO:0000256" key="8">
    <source>
        <dbReference type="ARBA" id="ARBA00022989"/>
    </source>
</evidence>
<dbReference type="InterPro" id="IPR017972">
    <property type="entry name" value="Cyt_P450_CS"/>
</dbReference>
<dbReference type="PROSITE" id="PS00086">
    <property type="entry name" value="CYTOCHROME_P450"/>
    <property type="match status" value="1"/>
</dbReference>
<dbReference type="Pfam" id="PF00067">
    <property type="entry name" value="p450"/>
    <property type="match status" value="1"/>
</dbReference>
<dbReference type="PRINTS" id="PR00463">
    <property type="entry name" value="EP450I"/>
</dbReference>
<dbReference type="SMART" id="SM00343">
    <property type="entry name" value="ZnF_C2HC"/>
    <property type="match status" value="1"/>
</dbReference>
<comment type="caution">
    <text evidence="18">The sequence shown here is derived from an EMBL/GenBank/DDBJ whole genome shotgun (WGS) entry which is preliminary data.</text>
</comment>
<name>A0AAD8U4F2_LOLMU</name>
<dbReference type="InterPro" id="IPR057670">
    <property type="entry name" value="SH3_retrovirus"/>
</dbReference>
<dbReference type="SUPFAM" id="SSF53098">
    <property type="entry name" value="Ribonuclease H-like"/>
    <property type="match status" value="1"/>
</dbReference>
<dbReference type="EMBL" id="JAUUTY010000001">
    <property type="protein sequence ID" value="KAK1696974.1"/>
    <property type="molecule type" value="Genomic_DNA"/>
</dbReference>
<evidence type="ECO:0000256" key="11">
    <source>
        <dbReference type="ARBA" id="ARBA00023033"/>
    </source>
</evidence>
<feature type="compositionally biased region" description="Low complexity" evidence="15">
    <location>
        <begin position="16"/>
        <end position="41"/>
    </location>
</feature>
<evidence type="ECO:0000313" key="19">
    <source>
        <dbReference type="Proteomes" id="UP001231189"/>
    </source>
</evidence>
<comment type="subcellular location">
    <subcellularLocation>
        <location evidence="2">Membrane</location>
        <topology evidence="2">Single-pass membrane protein</topology>
    </subcellularLocation>
</comment>
<dbReference type="Pfam" id="PF14223">
    <property type="entry name" value="Retrotran_gag_2"/>
    <property type="match status" value="1"/>
</dbReference>
<dbReference type="PROSITE" id="PS50994">
    <property type="entry name" value="INTEGRASE"/>
    <property type="match status" value="1"/>
</dbReference>
<evidence type="ECO:0000259" key="16">
    <source>
        <dbReference type="PROSITE" id="PS50158"/>
    </source>
</evidence>
<keyword evidence="14" id="KW-0862">Zinc</keyword>
<comment type="cofactor">
    <cofactor evidence="1 13">
        <name>heme</name>
        <dbReference type="ChEBI" id="CHEBI:30413"/>
    </cofactor>
</comment>
<keyword evidence="8" id="KW-1133">Transmembrane helix</keyword>
<organism evidence="18 19">
    <name type="scientific">Lolium multiflorum</name>
    <name type="common">Italian ryegrass</name>
    <name type="synonym">Lolium perenne subsp. multiflorum</name>
    <dbReference type="NCBI Taxonomy" id="4521"/>
    <lineage>
        <taxon>Eukaryota</taxon>
        <taxon>Viridiplantae</taxon>
        <taxon>Streptophyta</taxon>
        <taxon>Embryophyta</taxon>
        <taxon>Tracheophyta</taxon>
        <taxon>Spermatophyta</taxon>
        <taxon>Magnoliopsida</taxon>
        <taxon>Liliopsida</taxon>
        <taxon>Poales</taxon>
        <taxon>Poaceae</taxon>
        <taxon>BOP clade</taxon>
        <taxon>Pooideae</taxon>
        <taxon>Poodae</taxon>
        <taxon>Poeae</taxon>
        <taxon>Poeae Chloroplast Group 2 (Poeae type)</taxon>
        <taxon>Loliodinae</taxon>
        <taxon>Loliinae</taxon>
        <taxon>Lolium</taxon>
    </lineage>
</organism>
<keyword evidence="4 13" id="KW-0349">Heme</keyword>
<dbReference type="PRINTS" id="PR00385">
    <property type="entry name" value="P450"/>
</dbReference>
<sequence length="1588" mass="177525">MSTSAERAAAAEKAKGAQAASAVAGGSKPPPTRRTSASPTPRRGRSLIRGGGEIIVRERVVREHSGNMQYPTLTRSNYAEWAMVMRVQLQAAHLWDVIEYGADEDGDDRAALAALLRAVPPELVRTLAVKDCAKTAWETIKTMRLGCERVREAKAQTRRREWEELRFKPNESIEDFSIRLTAIINDLELLGDPVEEYRAVLKYLRVVPKKYRPMVMAIEQTVNLRTLTIEEVTGRLITAEEGYDLDDVGDGVGKLLLTEEWAARQKKGRPAAEAAARPRNCRYCGKPGHWAKECRKAKRDREQQQQANLVQAEEDQGPAMMMAVVTETVAVAPQAVFLNKEKVIPVPSPDGLWYFDTGASSHMTGLRHVFATLDETVHGTVRFGDGSVVDIRGKGSVIFRGQSGEQRILTDVYLIPSLRSNIISVGQLDEGGYKIAIADGMMTIHDPVHNLLARVKRAGNRLYTGILTYDAPVCLMTKGDDMTWRWHARFGHLHFRALHTMSRRGMVRGLPDIARVEEMCDGCALGKQHRAPFPRTSSYRAERGFELVHTDLCGPITLATIGGNSYFLLVVDDFSRYMWLEVLKAKSDAFRRFTKIKAAAEAVGRCKLRGFRSDRGGEFNSGEFKQFCDETGIVHYTTAPYSPQQNGVVERQNQTVVEMARCLLKSMKVPPEFWGEAVRTAVYLLNRAPTRSLNGVTPYELWHGRKPNVQHLRVFGCVAHVKKIGPGVNKLADRSSKMIFIGYEEGSKCYRVYDPISKKLQVSRDIMFEENRSWEWQENGSAERPLPSFTVEYALEDGTVELDAGGGTASTNVLFPAPAPSTPSTANTSSPPSTATPPSINPAASASPSSVSKDGIRWATPTGDDDDAFDPEDGPLRYRRLSCVYNDTEGEAIHELEEECMLAAEEPHDIDEAIGDAAWRTAMDEEMTSITENNTWEMTTLPRGHKAIGLKWVFKVKRDAAGNLLKQKARLVAKGYAQRQGVDFEEVFAPVARMETVRLLLALAAHSGWEVHHMDVKSAFLNGVLSEEVYVSQPPGYIADGKENAVLKLNKALYGLRQAPRAWYAKLHDLLTSLGFVRSPSEHAVYRRGDSSSYLLVGVYVDDLIITGTDTQAVLDFKEQMKQLFRMSDLGLLSYYLGIEVVQAHGQITLCQKNYVEKILEIAGMSNCNSSRIPMECRLKLRKKDDAERADKTLYRSVIGSLRSCYEKGKLDVDHVRTEEQLADILTKALGYVRFIELRRLLGVIDVQTTTSSSLVNLSELIGAYVADSAVRAVIGSRFKGRDAFLRMLERRVKIAPTQSLPDLFPASRLALLISRMPRKMERERREMMEFIGTIIQEHQENSMAAAVGDDEDFLHALLRIQREGKLDPPLTDDDIKTVIDIFMASSETSSTLMQWAMAELMRNPRVMRKVQEEVRRVLDGKNEIVEESLAGLRYLDLVIKEALRLHPPATLLIPRQCRAPCNVLGFDVPVGVMVLVNAWAIGRDPAHWDEPEEFSPERFEDGGVDFKGTDFEYIPFGAGRRMCPGIEFGLANMKLALASLLYHFDWELPDGMEPGELDMAEVQGMLTRRRSDLLLVPTVHVPLPTKI</sequence>
<feature type="compositionally biased region" description="Acidic residues" evidence="15">
    <location>
        <begin position="863"/>
        <end position="873"/>
    </location>
</feature>
<dbReference type="InterPro" id="IPR013103">
    <property type="entry name" value="RVT_2"/>
</dbReference>
<keyword evidence="9" id="KW-0560">Oxidoreductase</keyword>
<evidence type="ECO:0000256" key="4">
    <source>
        <dbReference type="ARBA" id="ARBA00022617"/>
    </source>
</evidence>
<protein>
    <submittedName>
        <fullName evidence="18">Uncharacterized protein</fullName>
    </submittedName>
</protein>
<keyword evidence="12" id="KW-0472">Membrane</keyword>
<dbReference type="InterPro" id="IPR001878">
    <property type="entry name" value="Znf_CCHC"/>
</dbReference>
<dbReference type="Pfam" id="PF00665">
    <property type="entry name" value="rve"/>
    <property type="match status" value="1"/>
</dbReference>